<accession>A0AAU8B951</accession>
<name>A0AAU8B951_9VIRU</name>
<evidence type="ECO:0000256" key="1">
    <source>
        <dbReference type="SAM" id="Coils"/>
    </source>
</evidence>
<proteinExistence type="predicted"/>
<evidence type="ECO:0000313" key="3">
    <source>
        <dbReference type="EMBL" id="XCD08239.1"/>
    </source>
</evidence>
<sequence>MGLGSIVSGVAGAVGSIIGGSMNNNASAAAAQQNYEAQKEFAQNGIRWKVADAKAAGLHPLAALGASSANFTPSFQAGDYSYFGDAGQNLGQSLGRAIDAKASRYERAKMEAHQDQMNALAMKRAQLENRFLETQIVDMQLQASQRAVKNQQQVPPMPLRADGAIIDGQGNATASRRFEVKPAEIVANAPGRPGTEAGSITDLGFARTNDGGYAPVMSNDAKQRYEEDLIGEIGWNLRNRLPVLIDDQSIAPPKEWLPDGYDSFVFNSARGAWYPRKAGHKRLPFLDLDRLYPGLDRKFNR</sequence>
<organism evidence="2">
    <name type="scientific">Dulem virus 85</name>
    <dbReference type="NCBI Taxonomy" id="3145796"/>
    <lineage>
        <taxon>Viruses</taxon>
        <taxon>Monodnaviria</taxon>
        <taxon>Sangervirae</taxon>
        <taxon>Phixviricota</taxon>
        <taxon>Malgrandaviricetes</taxon>
        <taxon>Petitvirales</taxon>
        <taxon>Microviridae</taxon>
        <taxon>Microvirus</taxon>
    </lineage>
</organism>
<dbReference type="EMBL" id="PP511848">
    <property type="protein sequence ID" value="XCD08046.1"/>
    <property type="molecule type" value="Genomic_DNA"/>
</dbReference>
<dbReference type="EMBL" id="PP511874">
    <property type="protein sequence ID" value="XCD08239.1"/>
    <property type="molecule type" value="Genomic_DNA"/>
</dbReference>
<feature type="coiled-coil region" evidence="1">
    <location>
        <begin position="110"/>
        <end position="142"/>
    </location>
</feature>
<keyword evidence="1" id="KW-0175">Coiled coil</keyword>
<reference evidence="2" key="1">
    <citation type="submission" date="2024-03" db="EMBL/GenBank/DDBJ databases">
        <title>Diverse circular DNA viruses in blood, oral, and fecal samples of captive lemurs.</title>
        <authorList>
            <person name="Paietta E.N."/>
            <person name="Kraberger S."/>
            <person name="Lund M.C."/>
            <person name="Custer J.M."/>
            <person name="Vargas K.M."/>
            <person name="Ehmke E.E."/>
            <person name="Yoder A.D."/>
            <person name="Varsani A."/>
        </authorList>
    </citation>
    <scope>NUCLEOTIDE SEQUENCE</scope>
    <source>
        <strain evidence="2">Duke_28FS_123</strain>
        <strain evidence="3">Duke_29_51</strain>
    </source>
</reference>
<evidence type="ECO:0000313" key="2">
    <source>
        <dbReference type="EMBL" id="XCD08046.1"/>
    </source>
</evidence>
<protein>
    <submittedName>
        <fullName evidence="2">DNA pilot protein</fullName>
    </submittedName>
</protein>